<evidence type="ECO:0000313" key="2">
    <source>
        <dbReference type="EMBL" id="KAH3737444.1"/>
    </source>
</evidence>
<gene>
    <name evidence="2" type="ORF">DPMN_044037</name>
</gene>
<reference evidence="2" key="1">
    <citation type="journal article" date="2019" name="bioRxiv">
        <title>The Genome of the Zebra Mussel, Dreissena polymorpha: A Resource for Invasive Species Research.</title>
        <authorList>
            <person name="McCartney M.A."/>
            <person name="Auch B."/>
            <person name="Kono T."/>
            <person name="Mallez S."/>
            <person name="Zhang Y."/>
            <person name="Obille A."/>
            <person name="Becker A."/>
            <person name="Abrahante J.E."/>
            <person name="Garbe J."/>
            <person name="Badalamenti J.P."/>
            <person name="Herman A."/>
            <person name="Mangelson H."/>
            <person name="Liachko I."/>
            <person name="Sullivan S."/>
            <person name="Sone E.D."/>
            <person name="Koren S."/>
            <person name="Silverstein K.A.T."/>
            <person name="Beckman K.B."/>
            <person name="Gohl D.M."/>
        </authorList>
    </citation>
    <scope>NUCLEOTIDE SEQUENCE</scope>
    <source>
        <strain evidence="2">Duluth1</strain>
        <tissue evidence="2">Whole animal</tissue>
    </source>
</reference>
<dbReference type="Proteomes" id="UP000828390">
    <property type="component" value="Unassembled WGS sequence"/>
</dbReference>
<protein>
    <submittedName>
        <fullName evidence="2">Uncharacterized protein</fullName>
    </submittedName>
</protein>
<sequence>MSVALVGVVCLEVLGVALVGVVCLKVVVALVGVAAIQVVAGTTGDVVCSDVVGCASSLGEPTDTTTALFLVTLVILATVWSTAFRFLVGQTKQ</sequence>
<dbReference type="AlphaFoldDB" id="A0A9D4D3E3"/>
<accession>A0A9D4D3E3</accession>
<reference evidence="2" key="2">
    <citation type="submission" date="2020-11" db="EMBL/GenBank/DDBJ databases">
        <authorList>
            <person name="McCartney M.A."/>
            <person name="Auch B."/>
            <person name="Kono T."/>
            <person name="Mallez S."/>
            <person name="Becker A."/>
            <person name="Gohl D.M."/>
            <person name="Silverstein K.A.T."/>
            <person name="Koren S."/>
            <person name="Bechman K.B."/>
            <person name="Herman A."/>
            <person name="Abrahante J.E."/>
            <person name="Garbe J."/>
        </authorList>
    </citation>
    <scope>NUCLEOTIDE SEQUENCE</scope>
    <source>
        <strain evidence="2">Duluth1</strain>
        <tissue evidence="2">Whole animal</tissue>
    </source>
</reference>
<name>A0A9D4D3E3_DREPO</name>
<evidence type="ECO:0000256" key="1">
    <source>
        <dbReference type="SAM" id="Phobius"/>
    </source>
</evidence>
<evidence type="ECO:0000313" key="3">
    <source>
        <dbReference type="Proteomes" id="UP000828390"/>
    </source>
</evidence>
<keyword evidence="3" id="KW-1185">Reference proteome</keyword>
<organism evidence="2 3">
    <name type="scientific">Dreissena polymorpha</name>
    <name type="common">Zebra mussel</name>
    <name type="synonym">Mytilus polymorpha</name>
    <dbReference type="NCBI Taxonomy" id="45954"/>
    <lineage>
        <taxon>Eukaryota</taxon>
        <taxon>Metazoa</taxon>
        <taxon>Spiralia</taxon>
        <taxon>Lophotrochozoa</taxon>
        <taxon>Mollusca</taxon>
        <taxon>Bivalvia</taxon>
        <taxon>Autobranchia</taxon>
        <taxon>Heteroconchia</taxon>
        <taxon>Euheterodonta</taxon>
        <taxon>Imparidentia</taxon>
        <taxon>Neoheterodontei</taxon>
        <taxon>Myida</taxon>
        <taxon>Dreissenoidea</taxon>
        <taxon>Dreissenidae</taxon>
        <taxon>Dreissena</taxon>
    </lineage>
</organism>
<keyword evidence="1" id="KW-0472">Membrane</keyword>
<feature type="transmembrane region" description="Helical" evidence="1">
    <location>
        <begin position="67"/>
        <end position="88"/>
    </location>
</feature>
<proteinExistence type="predicted"/>
<comment type="caution">
    <text evidence="2">The sequence shown here is derived from an EMBL/GenBank/DDBJ whole genome shotgun (WGS) entry which is preliminary data.</text>
</comment>
<dbReference type="EMBL" id="JAIWYP010000011">
    <property type="protein sequence ID" value="KAH3737444.1"/>
    <property type="molecule type" value="Genomic_DNA"/>
</dbReference>
<keyword evidence="1" id="KW-0812">Transmembrane</keyword>
<keyword evidence="1" id="KW-1133">Transmembrane helix</keyword>